<feature type="domain" description="Helitron helicase-like" evidence="2">
    <location>
        <begin position="21"/>
        <end position="113"/>
    </location>
</feature>
<dbReference type="Proteomes" id="UP000499080">
    <property type="component" value="Unassembled WGS sequence"/>
</dbReference>
<protein>
    <recommendedName>
        <fullName evidence="2">Helitron helicase-like domain-containing protein</fullName>
    </recommendedName>
</protein>
<evidence type="ECO:0000313" key="3">
    <source>
        <dbReference type="EMBL" id="GBN04886.1"/>
    </source>
</evidence>
<proteinExistence type="predicted"/>
<dbReference type="AlphaFoldDB" id="A0A4Y2KU47"/>
<comment type="caution">
    <text evidence="3">The sequence shown here is derived from an EMBL/GenBank/DDBJ whole genome shotgun (WGS) entry which is preliminary data.</text>
</comment>
<accession>A0A4Y2KU47</accession>
<name>A0A4Y2KU47_ARAVE</name>
<evidence type="ECO:0000259" key="2">
    <source>
        <dbReference type="Pfam" id="PF14214"/>
    </source>
</evidence>
<organism evidence="3 4">
    <name type="scientific">Araneus ventricosus</name>
    <name type="common">Orbweaver spider</name>
    <name type="synonym">Epeira ventricosa</name>
    <dbReference type="NCBI Taxonomy" id="182803"/>
    <lineage>
        <taxon>Eukaryota</taxon>
        <taxon>Metazoa</taxon>
        <taxon>Ecdysozoa</taxon>
        <taxon>Arthropoda</taxon>
        <taxon>Chelicerata</taxon>
        <taxon>Arachnida</taxon>
        <taxon>Araneae</taxon>
        <taxon>Araneomorphae</taxon>
        <taxon>Entelegynae</taxon>
        <taxon>Araneoidea</taxon>
        <taxon>Araneidae</taxon>
        <taxon>Araneus</taxon>
    </lineage>
</organism>
<gene>
    <name evidence="3" type="ORF">AVEN_124494_1</name>
</gene>
<dbReference type="PANTHER" id="PTHR45786:SF74">
    <property type="entry name" value="ATP-DEPENDENT DNA HELICASE"/>
    <property type="match status" value="1"/>
</dbReference>
<keyword evidence="4" id="KW-1185">Reference proteome</keyword>
<dbReference type="EMBL" id="BGPR01004920">
    <property type="protein sequence ID" value="GBN04886.1"/>
    <property type="molecule type" value="Genomic_DNA"/>
</dbReference>
<dbReference type="OrthoDB" id="10058710at2759"/>
<dbReference type="Pfam" id="PF14214">
    <property type="entry name" value="Helitron_like_N"/>
    <property type="match status" value="1"/>
</dbReference>
<evidence type="ECO:0000313" key="4">
    <source>
        <dbReference type="Proteomes" id="UP000499080"/>
    </source>
</evidence>
<feature type="region of interest" description="Disordered" evidence="1">
    <location>
        <begin position="162"/>
        <end position="185"/>
    </location>
</feature>
<dbReference type="InterPro" id="IPR025476">
    <property type="entry name" value="Helitron_helicase-like"/>
</dbReference>
<evidence type="ECO:0000256" key="1">
    <source>
        <dbReference type="SAM" id="MobiDB-lite"/>
    </source>
</evidence>
<reference evidence="3 4" key="1">
    <citation type="journal article" date="2019" name="Sci. Rep.">
        <title>Orb-weaving spider Araneus ventricosus genome elucidates the spidroin gene catalogue.</title>
        <authorList>
            <person name="Kono N."/>
            <person name="Nakamura H."/>
            <person name="Ohtoshi R."/>
            <person name="Moran D.A.P."/>
            <person name="Shinohara A."/>
            <person name="Yoshida Y."/>
            <person name="Fujiwara M."/>
            <person name="Mori M."/>
            <person name="Tomita M."/>
            <person name="Arakawa K."/>
        </authorList>
    </citation>
    <scope>NUCLEOTIDE SEQUENCE [LARGE SCALE GENOMIC DNA]</scope>
</reference>
<dbReference type="PANTHER" id="PTHR45786">
    <property type="entry name" value="DNA BINDING PROTEIN-LIKE"/>
    <property type="match status" value="1"/>
</dbReference>
<sequence length="243" mass="27556">MRWSMLRRDVLPKEIVTQLQFYAYRLSVRSGFPLLHSSGKLFQQYVVDAYVKTEGSRLNYIRLNQKDLKVELYRGLFDALTTRASNNLRVGKLIILPSFRGSPRSMKLNYKEVIFPPTPIINNPTHQIDSSLPNLLGVVLPPTPIIHNSNSTITQEINSSAPLQPATAGSSNQVKSSQKSKKQSIACDVPGCKEVRKNRKGMHLHKLHFHKIPIHKPYHPSLSQPSQDLKNLLMGYQIKRANP</sequence>